<keyword evidence="2" id="KW-1185">Reference proteome</keyword>
<proteinExistence type="predicted"/>
<gene>
    <name evidence="1" type="ORF">MELLADRAFT_91153</name>
</gene>
<dbReference type="KEGG" id="mlr:MELLADRAFT_91153"/>
<evidence type="ECO:0000313" key="1">
    <source>
        <dbReference type="EMBL" id="EGG02727.1"/>
    </source>
</evidence>
<organism evidence="2">
    <name type="scientific">Melampsora larici-populina (strain 98AG31 / pathotype 3-4-7)</name>
    <name type="common">Poplar leaf rust fungus</name>
    <dbReference type="NCBI Taxonomy" id="747676"/>
    <lineage>
        <taxon>Eukaryota</taxon>
        <taxon>Fungi</taxon>
        <taxon>Dikarya</taxon>
        <taxon>Basidiomycota</taxon>
        <taxon>Pucciniomycotina</taxon>
        <taxon>Pucciniomycetes</taxon>
        <taxon>Pucciniales</taxon>
        <taxon>Melampsoraceae</taxon>
        <taxon>Melampsora</taxon>
    </lineage>
</organism>
<dbReference type="VEuPathDB" id="FungiDB:MELLADRAFT_91153"/>
<dbReference type="InterPro" id="IPR032675">
    <property type="entry name" value="LRR_dom_sf"/>
</dbReference>
<dbReference type="SUPFAM" id="SSF52047">
    <property type="entry name" value="RNI-like"/>
    <property type="match status" value="1"/>
</dbReference>
<dbReference type="Gene3D" id="3.80.10.10">
    <property type="entry name" value="Ribonuclease Inhibitor"/>
    <property type="match status" value="1"/>
</dbReference>
<reference evidence="2" key="1">
    <citation type="journal article" date="2011" name="Proc. Natl. Acad. Sci. U.S.A.">
        <title>Obligate biotrophy features unraveled by the genomic analysis of rust fungi.</title>
        <authorList>
            <person name="Duplessis S."/>
            <person name="Cuomo C.A."/>
            <person name="Lin Y.-C."/>
            <person name="Aerts A."/>
            <person name="Tisserant E."/>
            <person name="Veneault-Fourrey C."/>
            <person name="Joly D.L."/>
            <person name="Hacquard S."/>
            <person name="Amselem J."/>
            <person name="Cantarel B.L."/>
            <person name="Chiu R."/>
            <person name="Coutinho P.M."/>
            <person name="Feau N."/>
            <person name="Field M."/>
            <person name="Frey P."/>
            <person name="Gelhaye E."/>
            <person name="Goldberg J."/>
            <person name="Grabherr M.G."/>
            <person name="Kodira C.D."/>
            <person name="Kohler A."/>
            <person name="Kuees U."/>
            <person name="Lindquist E.A."/>
            <person name="Lucas S.M."/>
            <person name="Mago R."/>
            <person name="Mauceli E."/>
            <person name="Morin E."/>
            <person name="Murat C."/>
            <person name="Pangilinan J.L."/>
            <person name="Park R."/>
            <person name="Pearson M."/>
            <person name="Quesneville H."/>
            <person name="Rouhier N."/>
            <person name="Sakthikumar S."/>
            <person name="Salamov A.A."/>
            <person name="Schmutz J."/>
            <person name="Selles B."/>
            <person name="Shapiro H."/>
            <person name="Tanguay P."/>
            <person name="Tuskan G.A."/>
            <person name="Henrissat B."/>
            <person name="Van de Peer Y."/>
            <person name="Rouze P."/>
            <person name="Ellis J.G."/>
            <person name="Dodds P.N."/>
            <person name="Schein J.E."/>
            <person name="Zhong S."/>
            <person name="Hamelin R.C."/>
            <person name="Grigoriev I.V."/>
            <person name="Szabo L.J."/>
            <person name="Martin F."/>
        </authorList>
    </citation>
    <scope>NUCLEOTIDE SEQUENCE [LARGE SCALE GENOMIC DNA]</scope>
    <source>
        <strain evidence="2">98AG31 / pathotype 3-4-7</strain>
    </source>
</reference>
<dbReference type="RefSeq" id="XP_007414129.1">
    <property type="nucleotide sequence ID" value="XM_007414067.1"/>
</dbReference>
<dbReference type="HOGENOM" id="CLU_038719_1_0_1"/>
<dbReference type="AlphaFoldDB" id="F4RY04"/>
<evidence type="ECO:0000313" key="2">
    <source>
        <dbReference type="Proteomes" id="UP000001072"/>
    </source>
</evidence>
<accession>F4RY04</accession>
<name>F4RY04_MELLP</name>
<sequence length="452" mass="51474">MDAQSLPNNYKPVIATEACSPDFICGIHEVSKRIRRLNKTGDNFSVWERHLKAMICTLTGTSEYFLRELHTLDPKFNRAIFHLIFWSIDEDLQHVLNIDGSAGDAFQALADRFRLNTSARCIMSRVDFPEEILDNIVSIVYYKFSGDKNDIRHRKEERIKQQDQGRQVYVNHGCPPILNTFQNLAVVNRKFHRLCLPKLWQHIRFPSALPAPVSLWTEDILSRHGHLVKSLELGLEDLTNIENEELSTLERSHQDNTSAGRSYFVDMSRQGIGVRSIKKIFRACPCLASVAIDIPDYSDEPDLFGSIISGLKWSFGLVPQLQHLTLRDSECAKLPGVFVIDIHNHIPSLVSLEIIDFKFGPTASTEKSLGWKLAQHRNLRKLRLENVTCEDQTWTLNSWPQRLTTLDLEYCPGLTPGMVQKLLSGSAPFLTTLQITLMDWEDDSDVNASDSS</sequence>
<protein>
    <submittedName>
        <fullName evidence="1">Uncharacterized protein</fullName>
    </submittedName>
</protein>
<dbReference type="InParanoid" id="F4RY04"/>
<dbReference type="GeneID" id="18935810"/>
<dbReference type="Proteomes" id="UP000001072">
    <property type="component" value="Unassembled WGS sequence"/>
</dbReference>
<dbReference type="EMBL" id="GL883129">
    <property type="protein sequence ID" value="EGG02727.1"/>
    <property type="molecule type" value="Genomic_DNA"/>
</dbReference>
<dbReference type="OrthoDB" id="10351854at2759"/>